<dbReference type="RefSeq" id="WP_187760902.1">
    <property type="nucleotide sequence ID" value="NZ_CP061038.1"/>
</dbReference>
<keyword evidence="10" id="KW-1185">Reference proteome</keyword>
<proteinExistence type="inferred from homology"/>
<evidence type="ECO:0000256" key="1">
    <source>
        <dbReference type="ARBA" id="ARBA00003236"/>
    </source>
</evidence>
<accession>A0A7H0LFX1</accession>
<keyword evidence="7" id="KW-1133">Transmembrane helix</keyword>
<sequence>MTRKQDRLRRVSLWSLLIIGGALLSAYIWGLSLGLAAAAIPVLAALVLGHRRMMGPKGVAVLTYHSVSAEPAWLPWSREISVHPATFERHLATLHKMGCGIVGTRDYLDRRLAGEAPPGDTVILHFDDGYLDNWQNAVPALDRYGMRATFFVSLDFIEPGKRVRPCDGDTSGYMNWTEIAAIEEHPLFEVEPHGVDHARVPVSDRPVDRLTADNWRSLAWMQWAATPGSKHDWFRTDQPVAVPLGTVVPESGLALAERAWTADGLEDQSGLEQRITNDLRRCQAVFEKRLGRSPRIFCWPENIVGPEGRRIAAALGYRATTGGRGRNTAAEPAAIISRIHIGDRALGFRWQFAEALHLRAAVRLAQGNHYWYLLVAPMNRLRIIVLAIRTRFGSVS</sequence>
<dbReference type="PANTHER" id="PTHR34216">
    <property type="match status" value="1"/>
</dbReference>
<gene>
    <name evidence="9" type="ORF">H3Z74_17745</name>
</gene>
<dbReference type="Pfam" id="PF01522">
    <property type="entry name" value="Polysacc_deac_1"/>
    <property type="match status" value="1"/>
</dbReference>
<dbReference type="EMBL" id="CP061038">
    <property type="protein sequence ID" value="QNQ08574.1"/>
    <property type="molecule type" value="Genomic_DNA"/>
</dbReference>
<evidence type="ECO:0000256" key="3">
    <source>
        <dbReference type="ARBA" id="ARBA00010973"/>
    </source>
</evidence>
<dbReference type="SUPFAM" id="SSF88713">
    <property type="entry name" value="Glycoside hydrolase/deacetylase"/>
    <property type="match status" value="1"/>
</dbReference>
<dbReference type="PANTHER" id="PTHR34216:SF3">
    <property type="entry name" value="POLY-BETA-1,6-N-ACETYL-D-GLUCOSAMINE N-DEACETYLASE"/>
    <property type="match status" value="1"/>
</dbReference>
<keyword evidence="7" id="KW-0812">Transmembrane</keyword>
<dbReference type="GO" id="GO:0016810">
    <property type="term" value="F:hydrolase activity, acting on carbon-nitrogen (but not peptide) bonds"/>
    <property type="evidence" value="ECO:0007669"/>
    <property type="project" value="InterPro"/>
</dbReference>
<dbReference type="InterPro" id="IPR051398">
    <property type="entry name" value="Polysacch_Deacetylase"/>
</dbReference>
<dbReference type="Gene3D" id="3.20.20.370">
    <property type="entry name" value="Glycoside hydrolase/deacetylase"/>
    <property type="match status" value="1"/>
</dbReference>
<evidence type="ECO:0000256" key="7">
    <source>
        <dbReference type="SAM" id="Phobius"/>
    </source>
</evidence>
<evidence type="ECO:0000256" key="6">
    <source>
        <dbReference type="ARBA" id="ARBA00032976"/>
    </source>
</evidence>
<dbReference type="InterPro" id="IPR002509">
    <property type="entry name" value="NODB_dom"/>
</dbReference>
<evidence type="ECO:0000259" key="8">
    <source>
        <dbReference type="Pfam" id="PF01522"/>
    </source>
</evidence>
<dbReference type="AlphaFoldDB" id="A0A7H0LFX1"/>
<protein>
    <recommendedName>
        <fullName evidence="4">Chitooligosaccharide deacetylase</fullName>
    </recommendedName>
    <alternativeName>
        <fullName evidence="6">Nodulation protein B</fullName>
    </alternativeName>
</protein>
<organism evidence="9 10">
    <name type="scientific">Sphingomonas alpina</name>
    <dbReference type="NCBI Taxonomy" id="653931"/>
    <lineage>
        <taxon>Bacteria</taxon>
        <taxon>Pseudomonadati</taxon>
        <taxon>Pseudomonadota</taxon>
        <taxon>Alphaproteobacteria</taxon>
        <taxon>Sphingomonadales</taxon>
        <taxon>Sphingomonadaceae</taxon>
        <taxon>Sphingomonas</taxon>
    </lineage>
</organism>
<dbReference type="GO" id="GO:0005576">
    <property type="term" value="C:extracellular region"/>
    <property type="evidence" value="ECO:0007669"/>
    <property type="project" value="UniProtKB-SubCell"/>
</dbReference>
<dbReference type="KEGG" id="spap:H3Z74_17745"/>
<dbReference type="InterPro" id="IPR011330">
    <property type="entry name" value="Glyco_hydro/deAcase_b/a-brl"/>
</dbReference>
<dbReference type="Proteomes" id="UP000516148">
    <property type="component" value="Chromosome"/>
</dbReference>
<evidence type="ECO:0000256" key="4">
    <source>
        <dbReference type="ARBA" id="ARBA00020071"/>
    </source>
</evidence>
<comment type="subcellular location">
    <subcellularLocation>
        <location evidence="2">Secreted</location>
    </subcellularLocation>
</comment>
<evidence type="ECO:0000256" key="5">
    <source>
        <dbReference type="ARBA" id="ARBA00022729"/>
    </source>
</evidence>
<evidence type="ECO:0000256" key="2">
    <source>
        <dbReference type="ARBA" id="ARBA00004613"/>
    </source>
</evidence>
<comment type="similarity">
    <text evidence="3">Belongs to the polysaccharide deacetylase family.</text>
</comment>
<feature type="domain" description="NodB homology" evidence="8">
    <location>
        <begin position="117"/>
        <end position="201"/>
    </location>
</feature>
<evidence type="ECO:0000313" key="10">
    <source>
        <dbReference type="Proteomes" id="UP000516148"/>
    </source>
</evidence>
<feature type="transmembrane region" description="Helical" evidence="7">
    <location>
        <begin position="12"/>
        <end position="29"/>
    </location>
</feature>
<reference evidence="9 10" key="1">
    <citation type="submission" date="2020-09" db="EMBL/GenBank/DDBJ databases">
        <title>Sphingomonas sp., a new species isolated from pork steak.</title>
        <authorList>
            <person name="Heidler von Heilborn D."/>
        </authorList>
    </citation>
    <scope>NUCLEOTIDE SEQUENCE [LARGE SCALE GENOMIC DNA]</scope>
    <source>
        <strain evidence="10">S8-3T</strain>
    </source>
</reference>
<name>A0A7H0LFX1_9SPHN</name>
<dbReference type="GO" id="GO:0005975">
    <property type="term" value="P:carbohydrate metabolic process"/>
    <property type="evidence" value="ECO:0007669"/>
    <property type="project" value="InterPro"/>
</dbReference>
<keyword evidence="7" id="KW-0472">Membrane</keyword>
<keyword evidence="5" id="KW-0732">Signal</keyword>
<comment type="function">
    <text evidence="1">Is involved in generating a small heat-stable compound (Nod), an acylated oligomer of N-acetylglucosamine, that stimulates mitosis in various plant protoplasts.</text>
</comment>
<evidence type="ECO:0000313" key="9">
    <source>
        <dbReference type="EMBL" id="QNQ08574.1"/>
    </source>
</evidence>